<name>A0A4C1WKW4_EUMVA</name>
<proteinExistence type="predicted"/>
<evidence type="ECO:0000313" key="2">
    <source>
        <dbReference type="Proteomes" id="UP000299102"/>
    </source>
</evidence>
<organism evidence="1 2">
    <name type="scientific">Eumeta variegata</name>
    <name type="common">Bagworm moth</name>
    <name type="synonym">Eumeta japonica</name>
    <dbReference type="NCBI Taxonomy" id="151549"/>
    <lineage>
        <taxon>Eukaryota</taxon>
        <taxon>Metazoa</taxon>
        <taxon>Ecdysozoa</taxon>
        <taxon>Arthropoda</taxon>
        <taxon>Hexapoda</taxon>
        <taxon>Insecta</taxon>
        <taxon>Pterygota</taxon>
        <taxon>Neoptera</taxon>
        <taxon>Endopterygota</taxon>
        <taxon>Lepidoptera</taxon>
        <taxon>Glossata</taxon>
        <taxon>Ditrysia</taxon>
        <taxon>Tineoidea</taxon>
        <taxon>Psychidae</taxon>
        <taxon>Oiketicinae</taxon>
        <taxon>Eumeta</taxon>
    </lineage>
</organism>
<accession>A0A4C1WKW4</accession>
<keyword evidence="2" id="KW-1185">Reference proteome</keyword>
<reference evidence="1 2" key="1">
    <citation type="journal article" date="2019" name="Commun. Biol.">
        <title>The bagworm genome reveals a unique fibroin gene that provides high tensile strength.</title>
        <authorList>
            <person name="Kono N."/>
            <person name="Nakamura H."/>
            <person name="Ohtoshi R."/>
            <person name="Tomita M."/>
            <person name="Numata K."/>
            <person name="Arakawa K."/>
        </authorList>
    </citation>
    <scope>NUCLEOTIDE SEQUENCE [LARGE SCALE GENOMIC DNA]</scope>
</reference>
<protein>
    <submittedName>
        <fullName evidence="1">Uncharacterized protein</fullName>
    </submittedName>
</protein>
<evidence type="ECO:0000313" key="1">
    <source>
        <dbReference type="EMBL" id="GBP52078.1"/>
    </source>
</evidence>
<sequence>MNLLKLGFDDGVDGQGRVFTSGGRRTLYKMQPCWRVRRSSIRKLVLLRTEHTIEVSAPSIACAHSANMSTLKLIEENHPSYKVYWGLAKALQTERVVPSPTLRKLDHSIAFDTGKKPSV</sequence>
<dbReference type="AlphaFoldDB" id="A0A4C1WKW4"/>
<dbReference type="EMBL" id="BGZK01000595">
    <property type="protein sequence ID" value="GBP52078.1"/>
    <property type="molecule type" value="Genomic_DNA"/>
</dbReference>
<dbReference type="Proteomes" id="UP000299102">
    <property type="component" value="Unassembled WGS sequence"/>
</dbReference>
<comment type="caution">
    <text evidence="1">The sequence shown here is derived from an EMBL/GenBank/DDBJ whole genome shotgun (WGS) entry which is preliminary data.</text>
</comment>
<gene>
    <name evidence="1" type="ORF">EVAR_41981_1</name>
</gene>